<evidence type="ECO:0000313" key="3">
    <source>
        <dbReference type="Proteomes" id="UP000055048"/>
    </source>
</evidence>
<organism evidence="2 3">
    <name type="scientific">Trichinella murrelli</name>
    <dbReference type="NCBI Taxonomy" id="144512"/>
    <lineage>
        <taxon>Eukaryota</taxon>
        <taxon>Metazoa</taxon>
        <taxon>Ecdysozoa</taxon>
        <taxon>Nematoda</taxon>
        <taxon>Enoplea</taxon>
        <taxon>Dorylaimia</taxon>
        <taxon>Trichinellida</taxon>
        <taxon>Trichinellidae</taxon>
        <taxon>Trichinella</taxon>
    </lineage>
</organism>
<dbReference type="EMBL" id="JYDJ01000133">
    <property type="protein sequence ID" value="KRX42845.1"/>
    <property type="molecule type" value="Genomic_DNA"/>
</dbReference>
<protein>
    <submittedName>
        <fullName evidence="2">Uncharacterized protein</fullName>
    </submittedName>
</protein>
<keyword evidence="3" id="KW-1185">Reference proteome</keyword>
<evidence type="ECO:0000256" key="1">
    <source>
        <dbReference type="SAM" id="MobiDB-lite"/>
    </source>
</evidence>
<feature type="region of interest" description="Disordered" evidence="1">
    <location>
        <begin position="1"/>
        <end position="20"/>
    </location>
</feature>
<comment type="caution">
    <text evidence="2">The sequence shown here is derived from an EMBL/GenBank/DDBJ whole genome shotgun (WGS) entry which is preliminary data.</text>
</comment>
<sequence length="62" mass="7148">MDVIEKRSEEVQKSRRQSNQTNIQRISQLGLVLDCSYPKHALQRNTALRLRHPISGDTVKTC</sequence>
<evidence type="ECO:0000313" key="2">
    <source>
        <dbReference type="EMBL" id="KRX42845.1"/>
    </source>
</evidence>
<reference evidence="2 3" key="1">
    <citation type="submission" date="2015-01" db="EMBL/GenBank/DDBJ databases">
        <title>Evolution of Trichinella species and genotypes.</title>
        <authorList>
            <person name="Korhonen P.K."/>
            <person name="Edoardo P."/>
            <person name="Giuseppe L.R."/>
            <person name="Gasser R.B."/>
        </authorList>
    </citation>
    <scope>NUCLEOTIDE SEQUENCE [LARGE SCALE GENOMIC DNA]</scope>
    <source>
        <strain evidence="2">ISS417</strain>
    </source>
</reference>
<accession>A0A0V0TUX4</accession>
<feature type="compositionally biased region" description="Basic and acidic residues" evidence="1">
    <location>
        <begin position="1"/>
        <end position="13"/>
    </location>
</feature>
<dbReference type="AlphaFoldDB" id="A0A0V0TUX4"/>
<proteinExistence type="predicted"/>
<name>A0A0V0TUX4_9BILA</name>
<gene>
    <name evidence="2" type="ORF">T05_15723</name>
</gene>
<dbReference type="Proteomes" id="UP000055048">
    <property type="component" value="Unassembled WGS sequence"/>
</dbReference>